<dbReference type="EMBL" id="JACHJF010000002">
    <property type="protein sequence ID" value="MBB5117678.1"/>
    <property type="molecule type" value="Genomic_DNA"/>
</dbReference>
<sequence length="173" mass="20059">MSPNEQQPSFAELLASTERTAVHLELRDAYGDNPRFAAWREGHRVDWDDRASWWHSFHEQIAQAVRRGVAIRRARVVSEPVSEYIRWEHYATHSNVAAGEEVRWLPRRLASGLLLPPNDYWVFDDRLARIHHFAGDGAHVGDELTSEPELIKRLSSAFTSVWEYAFPHDAYKI</sequence>
<dbReference type="Proteomes" id="UP000235945">
    <property type="component" value="Unassembled WGS sequence"/>
</dbReference>
<gene>
    <name evidence="3" type="ORF">AF335_03945</name>
    <name evidence="2" type="ORF">FHS36_001084</name>
</gene>
<proteinExistence type="predicted"/>
<evidence type="ECO:0000313" key="3">
    <source>
        <dbReference type="EMBL" id="PNE35487.1"/>
    </source>
</evidence>
<name>A0A2N8P395_STREU</name>
<feature type="domain" description="DUF6879" evidence="1">
    <location>
        <begin position="9"/>
        <end position="172"/>
    </location>
</feature>
<dbReference type="Proteomes" id="UP000528608">
    <property type="component" value="Unassembled WGS sequence"/>
</dbReference>
<dbReference type="OrthoDB" id="4562627at2"/>
<reference evidence="2 5" key="3">
    <citation type="submission" date="2020-08" db="EMBL/GenBank/DDBJ databases">
        <title>Genomic Encyclopedia of Type Strains, Phase III (KMG-III): the genomes of soil and plant-associated and newly described type strains.</title>
        <authorList>
            <person name="Whitman W."/>
        </authorList>
    </citation>
    <scope>NUCLEOTIDE SEQUENCE [LARGE SCALE GENOMIC DNA]</scope>
    <source>
        <strain evidence="2 5">CECT 3259</strain>
    </source>
</reference>
<dbReference type="RefSeq" id="WP_102916802.1">
    <property type="nucleotide sequence ID" value="NZ_JACHJF010000002.1"/>
</dbReference>
<dbReference type="AlphaFoldDB" id="A0A2N8P395"/>
<dbReference type="EMBL" id="LGUI01000001">
    <property type="protein sequence ID" value="PNE35487.1"/>
    <property type="molecule type" value="Genomic_DNA"/>
</dbReference>
<reference evidence="4" key="2">
    <citation type="submission" date="2015-07" db="EMBL/GenBank/DDBJ databases">
        <authorList>
            <person name="Graham D.E."/>
            <person name="Giannone R.J."/>
            <person name="Gulvik C.A."/>
            <person name="Hettich R.L."/>
            <person name="Klingeman D.M."/>
            <person name="Mahan K.M."/>
            <person name="Parry R.J."/>
            <person name="Spain J.C."/>
        </authorList>
    </citation>
    <scope>NUCLEOTIDE SEQUENCE [LARGE SCALE GENOMIC DNA]</scope>
    <source>
        <strain evidence="4">ATCC 27428</strain>
    </source>
</reference>
<dbReference type="Pfam" id="PF21806">
    <property type="entry name" value="DUF6879"/>
    <property type="match status" value="1"/>
</dbReference>
<organism evidence="3 4">
    <name type="scientific">Streptomyces eurocidicus</name>
    <name type="common">Streptoverticillium eurocidicus</name>
    <dbReference type="NCBI Taxonomy" id="66423"/>
    <lineage>
        <taxon>Bacteria</taxon>
        <taxon>Bacillati</taxon>
        <taxon>Actinomycetota</taxon>
        <taxon>Actinomycetes</taxon>
        <taxon>Kitasatosporales</taxon>
        <taxon>Streptomycetaceae</taxon>
        <taxon>Streptomyces</taxon>
    </lineage>
</organism>
<protein>
    <recommendedName>
        <fullName evidence="1">DUF6879 domain-containing protein</fullName>
    </recommendedName>
</protein>
<keyword evidence="4" id="KW-1185">Reference proteome</keyword>
<comment type="caution">
    <text evidence="3">The sequence shown here is derived from an EMBL/GenBank/DDBJ whole genome shotgun (WGS) entry which is preliminary data.</text>
</comment>
<evidence type="ECO:0000313" key="4">
    <source>
        <dbReference type="Proteomes" id="UP000235945"/>
    </source>
</evidence>
<evidence type="ECO:0000313" key="5">
    <source>
        <dbReference type="Proteomes" id="UP000528608"/>
    </source>
</evidence>
<reference evidence="3" key="1">
    <citation type="submission" date="2015-07" db="EMBL/GenBank/DDBJ databases">
        <authorList>
            <person name="Noorani M."/>
        </authorList>
    </citation>
    <scope>NUCLEOTIDE SEQUENCE [LARGE SCALE GENOMIC DNA]</scope>
    <source>
        <strain evidence="3">ATCC 27428</strain>
    </source>
</reference>
<dbReference type="InterPro" id="IPR049244">
    <property type="entry name" value="DUF6879"/>
</dbReference>
<evidence type="ECO:0000259" key="1">
    <source>
        <dbReference type="Pfam" id="PF21806"/>
    </source>
</evidence>
<evidence type="ECO:0000313" key="2">
    <source>
        <dbReference type="EMBL" id="MBB5117678.1"/>
    </source>
</evidence>
<accession>A0A2N8P395</accession>